<sequence>MTICADRSSPPFPLRCAVYTRTSRAAETDQAFTSINAQQAACYAFVASRHHLTCLPVSVSYEDPGFSGGTLERAALQQMLADIEADRIDMVVVYKLDRLSRGMVHFARLMEMFERHHVTLASVTQHLDSHDDAGCLAINALMTFAQFERENTGERICDKIRATRRQGMWTDSVPPMGYEARGQRLLVNDVEARVVRHIFERFVALGSITDLVRELGKQGVTTKPWTTRTGKARGGRPLDKNYLDKLLNNRTLIGEMQSGDQWHAGAHELIVPADLWDSAHALLDDRRRAKKACVERAA</sequence>
<dbReference type="PROSITE" id="PS51736">
    <property type="entry name" value="RECOMBINASES_3"/>
    <property type="match status" value="1"/>
</dbReference>
<dbReference type="AlphaFoldDB" id="A0A935Q0Z0"/>
<evidence type="ECO:0000259" key="1">
    <source>
        <dbReference type="PROSITE" id="PS51736"/>
    </source>
</evidence>
<dbReference type="PROSITE" id="PS51737">
    <property type="entry name" value="RECOMBINASE_DNA_BIND"/>
    <property type="match status" value="1"/>
</dbReference>
<dbReference type="SMART" id="SM00857">
    <property type="entry name" value="Resolvase"/>
    <property type="match status" value="1"/>
</dbReference>
<evidence type="ECO:0000313" key="3">
    <source>
        <dbReference type="EMBL" id="MBK7677020.1"/>
    </source>
</evidence>
<accession>A0A935Q0Z0</accession>
<dbReference type="InterPro" id="IPR036162">
    <property type="entry name" value="Resolvase-like_N_sf"/>
</dbReference>
<dbReference type="InterPro" id="IPR038109">
    <property type="entry name" value="DNA_bind_recomb_sf"/>
</dbReference>
<evidence type="ECO:0000259" key="2">
    <source>
        <dbReference type="PROSITE" id="PS51737"/>
    </source>
</evidence>
<dbReference type="GO" id="GO:0003677">
    <property type="term" value="F:DNA binding"/>
    <property type="evidence" value="ECO:0007669"/>
    <property type="project" value="InterPro"/>
</dbReference>
<dbReference type="InterPro" id="IPR006119">
    <property type="entry name" value="Resolv_N"/>
</dbReference>
<comment type="caution">
    <text evidence="3">The sequence shown here is derived from an EMBL/GenBank/DDBJ whole genome shotgun (WGS) entry which is preliminary data.</text>
</comment>
<dbReference type="Pfam" id="PF07508">
    <property type="entry name" value="Recombinase"/>
    <property type="match status" value="1"/>
</dbReference>
<dbReference type="InterPro" id="IPR011109">
    <property type="entry name" value="DNA_bind_recombinase_dom"/>
</dbReference>
<evidence type="ECO:0000313" key="4">
    <source>
        <dbReference type="Proteomes" id="UP000697998"/>
    </source>
</evidence>
<dbReference type="CDD" id="cd00338">
    <property type="entry name" value="Ser_Recombinase"/>
    <property type="match status" value="1"/>
</dbReference>
<dbReference type="PANTHER" id="PTHR30461">
    <property type="entry name" value="DNA-INVERTASE FROM LAMBDOID PROPHAGE"/>
    <property type="match status" value="1"/>
</dbReference>
<dbReference type="GO" id="GO:0000150">
    <property type="term" value="F:DNA strand exchange activity"/>
    <property type="evidence" value="ECO:0007669"/>
    <property type="project" value="InterPro"/>
</dbReference>
<name>A0A935Q0Z0_9PROT</name>
<organism evidence="3 4">
    <name type="scientific">Candidatus Accumulibacter proximus</name>
    <dbReference type="NCBI Taxonomy" id="2954385"/>
    <lineage>
        <taxon>Bacteria</taxon>
        <taxon>Pseudomonadati</taxon>
        <taxon>Pseudomonadota</taxon>
        <taxon>Betaproteobacteria</taxon>
        <taxon>Candidatus Accumulibacter</taxon>
    </lineage>
</organism>
<gene>
    <name evidence="3" type="ORF">IPJ27_20975</name>
</gene>
<feature type="domain" description="Resolvase/invertase-type recombinase catalytic" evidence="1">
    <location>
        <begin position="15"/>
        <end position="167"/>
    </location>
</feature>
<reference evidence="3 4" key="1">
    <citation type="submission" date="2020-10" db="EMBL/GenBank/DDBJ databases">
        <title>Connecting structure to function with the recovery of over 1000 high-quality activated sludge metagenome-assembled genomes encoding full-length rRNA genes using long-read sequencing.</title>
        <authorList>
            <person name="Singleton C.M."/>
            <person name="Petriglieri F."/>
            <person name="Kristensen J.M."/>
            <person name="Kirkegaard R.H."/>
            <person name="Michaelsen T.Y."/>
            <person name="Andersen M.H."/>
            <person name="Karst S.M."/>
            <person name="Dueholm M.S."/>
            <person name="Nielsen P.H."/>
            <person name="Albertsen M."/>
        </authorList>
    </citation>
    <scope>NUCLEOTIDE SEQUENCE [LARGE SCALE GENOMIC DNA]</scope>
    <source>
        <strain evidence="3">EsbW_18-Q3-R4-48_BATAC.285</strain>
    </source>
</reference>
<dbReference type="Pfam" id="PF00239">
    <property type="entry name" value="Resolvase"/>
    <property type="match status" value="1"/>
</dbReference>
<dbReference type="Proteomes" id="UP000697998">
    <property type="component" value="Unassembled WGS sequence"/>
</dbReference>
<dbReference type="EMBL" id="JADJMH010000031">
    <property type="protein sequence ID" value="MBK7677020.1"/>
    <property type="molecule type" value="Genomic_DNA"/>
</dbReference>
<dbReference type="InterPro" id="IPR050639">
    <property type="entry name" value="SSR_resolvase"/>
</dbReference>
<dbReference type="SUPFAM" id="SSF53041">
    <property type="entry name" value="Resolvase-like"/>
    <property type="match status" value="1"/>
</dbReference>
<dbReference type="PANTHER" id="PTHR30461:SF23">
    <property type="entry name" value="DNA RECOMBINASE-RELATED"/>
    <property type="match status" value="1"/>
</dbReference>
<dbReference type="Gene3D" id="3.90.1750.20">
    <property type="entry name" value="Putative Large Serine Recombinase, Chain B, Domain 2"/>
    <property type="match status" value="1"/>
</dbReference>
<feature type="domain" description="Recombinase" evidence="2">
    <location>
        <begin position="175"/>
        <end position="289"/>
    </location>
</feature>
<dbReference type="Gene3D" id="3.40.50.1390">
    <property type="entry name" value="Resolvase, N-terminal catalytic domain"/>
    <property type="match status" value="1"/>
</dbReference>
<protein>
    <submittedName>
        <fullName evidence="3">Recombinase family protein</fullName>
    </submittedName>
</protein>
<proteinExistence type="predicted"/>